<keyword evidence="2" id="KW-1185">Reference proteome</keyword>
<proteinExistence type="predicted"/>
<name>A0ABS5KAL7_9BACT</name>
<dbReference type="EMBL" id="JAGUCN010000012">
    <property type="protein sequence ID" value="MBS2211991.1"/>
    <property type="molecule type" value="Genomic_DNA"/>
</dbReference>
<organism evidence="1 2">
    <name type="scientific">Carboxylicivirga mesophila</name>
    <dbReference type="NCBI Taxonomy" id="1166478"/>
    <lineage>
        <taxon>Bacteria</taxon>
        <taxon>Pseudomonadati</taxon>
        <taxon>Bacteroidota</taxon>
        <taxon>Bacteroidia</taxon>
        <taxon>Marinilabiliales</taxon>
        <taxon>Marinilabiliaceae</taxon>
        <taxon>Carboxylicivirga</taxon>
    </lineage>
</organism>
<protein>
    <submittedName>
        <fullName evidence="1">Uncharacterized protein</fullName>
    </submittedName>
</protein>
<accession>A0ABS5KAL7</accession>
<sequence>MLKIGIPLMWLNVGYGFTMYFEDTLKDKIGKHRITISYTINRKAARDFKRIQENYLSRSGVN</sequence>
<gene>
    <name evidence="1" type="ORF">KEM09_11280</name>
</gene>
<dbReference type="Proteomes" id="UP000721861">
    <property type="component" value="Unassembled WGS sequence"/>
</dbReference>
<dbReference type="RefSeq" id="WP_212228389.1">
    <property type="nucleotide sequence ID" value="NZ_JAGUCN010000012.1"/>
</dbReference>
<evidence type="ECO:0000313" key="1">
    <source>
        <dbReference type="EMBL" id="MBS2211991.1"/>
    </source>
</evidence>
<reference evidence="1 2" key="1">
    <citation type="journal article" date="2014" name="Int. J. Syst. Evol. Microbiol.">
        <title>Carboxylicivirga gen. nov. in the family Marinilabiliaceae with two novel species, Carboxylicivirga mesophila sp. nov. and Carboxylicivirga taeanensis sp. nov., and reclassification of Cytophaga fermentans as Saccharicrinis fermentans gen. nov., comb. nov.</title>
        <authorList>
            <person name="Yang S.H."/>
            <person name="Seo H.S."/>
            <person name="Woo J.H."/>
            <person name="Oh H.M."/>
            <person name="Jang H."/>
            <person name="Lee J.H."/>
            <person name="Kim S.J."/>
            <person name="Kwon K.K."/>
        </authorList>
    </citation>
    <scope>NUCLEOTIDE SEQUENCE [LARGE SCALE GENOMIC DNA]</scope>
    <source>
        <strain evidence="1 2">JCM 18290</strain>
    </source>
</reference>
<comment type="caution">
    <text evidence="1">The sequence shown here is derived from an EMBL/GenBank/DDBJ whole genome shotgun (WGS) entry which is preliminary data.</text>
</comment>
<evidence type="ECO:0000313" key="2">
    <source>
        <dbReference type="Proteomes" id="UP000721861"/>
    </source>
</evidence>